<dbReference type="Pfam" id="PF13412">
    <property type="entry name" value="HTH_24"/>
    <property type="match status" value="1"/>
</dbReference>
<accession>A0ABZ2YQX9</accession>
<dbReference type="Pfam" id="PF01037">
    <property type="entry name" value="AsnC_trans_reg"/>
    <property type="match status" value="1"/>
</dbReference>
<dbReference type="PANTHER" id="PTHR30154">
    <property type="entry name" value="LEUCINE-RESPONSIVE REGULATORY PROTEIN"/>
    <property type="match status" value="1"/>
</dbReference>
<dbReference type="InterPro" id="IPR036390">
    <property type="entry name" value="WH_DNA-bd_sf"/>
</dbReference>
<dbReference type="InterPro" id="IPR011008">
    <property type="entry name" value="Dimeric_a/b-barrel"/>
</dbReference>
<keyword evidence="1" id="KW-0805">Transcription regulation</keyword>
<protein>
    <submittedName>
        <fullName evidence="5">Lrp/AsnC ligand binding domain-containing protein</fullName>
    </submittedName>
</protein>
<keyword evidence="6" id="KW-1185">Reference proteome</keyword>
<evidence type="ECO:0000256" key="1">
    <source>
        <dbReference type="ARBA" id="ARBA00023015"/>
    </source>
</evidence>
<evidence type="ECO:0000313" key="6">
    <source>
        <dbReference type="Proteomes" id="UP001485459"/>
    </source>
</evidence>
<dbReference type="SUPFAM" id="SSF46785">
    <property type="entry name" value="Winged helix' DNA-binding domain"/>
    <property type="match status" value="1"/>
</dbReference>
<dbReference type="EMBL" id="CP149822">
    <property type="protein sequence ID" value="WZN41942.1"/>
    <property type="molecule type" value="Genomic_DNA"/>
</dbReference>
<dbReference type="Gene3D" id="3.30.70.920">
    <property type="match status" value="1"/>
</dbReference>
<gene>
    <name evidence="5" type="ORF">WJU16_02690</name>
</gene>
<reference evidence="6" key="1">
    <citation type="submission" date="2024-03" db="EMBL/GenBank/DDBJ databases">
        <title>Chitinophaga horti sp. nov., isolated from garden soil.</title>
        <authorList>
            <person name="Lee D.S."/>
            <person name="Han D.M."/>
            <person name="Baek J.H."/>
            <person name="Choi D.G."/>
            <person name="Jeon J.H."/>
            <person name="Jeon C.O."/>
        </authorList>
    </citation>
    <scope>NUCLEOTIDE SEQUENCE [LARGE SCALE GENOMIC DNA]</scope>
    <source>
        <strain evidence="6">GPA1</strain>
    </source>
</reference>
<keyword evidence="3" id="KW-0804">Transcription</keyword>
<dbReference type="Gene3D" id="1.10.10.10">
    <property type="entry name" value="Winged helix-like DNA-binding domain superfamily/Winged helix DNA-binding domain"/>
    <property type="match status" value="1"/>
</dbReference>
<name>A0ABZ2YQX9_9BACT</name>
<feature type="domain" description="HTH asnC-type" evidence="4">
    <location>
        <begin position="11"/>
        <end position="72"/>
    </location>
</feature>
<evidence type="ECO:0000259" key="4">
    <source>
        <dbReference type="PROSITE" id="PS50956"/>
    </source>
</evidence>
<dbReference type="RefSeq" id="WP_341836785.1">
    <property type="nucleotide sequence ID" value="NZ_CP149822.1"/>
</dbReference>
<organism evidence="5 6">
    <name type="scientific">Chitinophaga pollutisoli</name>
    <dbReference type="NCBI Taxonomy" id="3133966"/>
    <lineage>
        <taxon>Bacteria</taxon>
        <taxon>Pseudomonadati</taxon>
        <taxon>Bacteroidota</taxon>
        <taxon>Chitinophagia</taxon>
        <taxon>Chitinophagales</taxon>
        <taxon>Chitinophagaceae</taxon>
        <taxon>Chitinophaga</taxon>
    </lineage>
</organism>
<dbReference type="SUPFAM" id="SSF54909">
    <property type="entry name" value="Dimeric alpha+beta barrel"/>
    <property type="match status" value="1"/>
</dbReference>
<dbReference type="Proteomes" id="UP001485459">
    <property type="component" value="Chromosome"/>
</dbReference>
<dbReference type="PROSITE" id="PS00519">
    <property type="entry name" value="HTH_ASNC_1"/>
    <property type="match status" value="1"/>
</dbReference>
<dbReference type="InterPro" id="IPR000485">
    <property type="entry name" value="AsnC-type_HTH_dom"/>
</dbReference>
<dbReference type="SMART" id="SM00344">
    <property type="entry name" value="HTH_ASNC"/>
    <property type="match status" value="1"/>
</dbReference>
<dbReference type="InterPro" id="IPR019885">
    <property type="entry name" value="Tscrpt_reg_HTH_AsnC-type_CS"/>
</dbReference>
<dbReference type="PRINTS" id="PR00033">
    <property type="entry name" value="HTHASNC"/>
</dbReference>
<dbReference type="PANTHER" id="PTHR30154:SF34">
    <property type="entry name" value="TRANSCRIPTIONAL REGULATOR AZLB"/>
    <property type="match status" value="1"/>
</dbReference>
<evidence type="ECO:0000313" key="5">
    <source>
        <dbReference type="EMBL" id="WZN41942.1"/>
    </source>
</evidence>
<evidence type="ECO:0000256" key="3">
    <source>
        <dbReference type="ARBA" id="ARBA00023163"/>
    </source>
</evidence>
<dbReference type="InterPro" id="IPR019888">
    <property type="entry name" value="Tscrpt_reg_AsnC-like"/>
</dbReference>
<dbReference type="InterPro" id="IPR019887">
    <property type="entry name" value="Tscrpt_reg_AsnC/Lrp_C"/>
</dbReference>
<proteinExistence type="predicted"/>
<keyword evidence="2" id="KW-0238">DNA-binding</keyword>
<evidence type="ECO:0000256" key="2">
    <source>
        <dbReference type="ARBA" id="ARBA00023125"/>
    </source>
</evidence>
<dbReference type="InterPro" id="IPR036388">
    <property type="entry name" value="WH-like_DNA-bd_sf"/>
</dbReference>
<sequence length="164" mass="18520">MPTKSSPQPELDELDLNIIYALSSDADTSHKELAKRYNVSPGTIHFRVLRMKDNGILGESKMKVNLHSIGLKVTAFVGIYLQNATKHDFVVAKLHRIREVVRVHTLTGQFSLLAEVVCSDREHLRAVLYEQIHHITGVDRTESMISLQEEFSKDVHVPCFGDLS</sequence>
<dbReference type="PROSITE" id="PS50956">
    <property type="entry name" value="HTH_ASNC_2"/>
    <property type="match status" value="1"/>
</dbReference>